<dbReference type="PIRSF" id="PIRSF010372">
    <property type="entry name" value="PaiB"/>
    <property type="match status" value="1"/>
</dbReference>
<comment type="caution">
    <text evidence="1">The sequence shown here is derived from an EMBL/GenBank/DDBJ whole genome shotgun (WGS) entry which is preliminary data.</text>
</comment>
<dbReference type="PANTHER" id="PTHR35802">
    <property type="entry name" value="PROTEASE SYNTHASE AND SPORULATION PROTEIN PAI 2"/>
    <property type="match status" value="1"/>
</dbReference>
<dbReference type="InterPro" id="IPR007396">
    <property type="entry name" value="TR_PAI2-type"/>
</dbReference>
<protein>
    <submittedName>
        <fullName evidence="1">Transcriptional regulator</fullName>
    </submittedName>
</protein>
<dbReference type="Gene3D" id="2.30.110.10">
    <property type="entry name" value="Electron Transport, Fmn-binding Protein, Chain A"/>
    <property type="match status" value="1"/>
</dbReference>
<dbReference type="PANTHER" id="PTHR35802:SF1">
    <property type="entry name" value="PROTEASE SYNTHASE AND SPORULATION PROTEIN PAI 2"/>
    <property type="match status" value="1"/>
</dbReference>
<dbReference type="RefSeq" id="WP_183554004.1">
    <property type="nucleotide sequence ID" value="NZ_JACHBX010000002.1"/>
</dbReference>
<dbReference type="SUPFAM" id="SSF50475">
    <property type="entry name" value="FMN-binding split barrel"/>
    <property type="match status" value="1"/>
</dbReference>
<evidence type="ECO:0000313" key="2">
    <source>
        <dbReference type="Proteomes" id="UP000540787"/>
    </source>
</evidence>
<dbReference type="EMBL" id="JACHBX010000002">
    <property type="protein sequence ID" value="MBB6133895.1"/>
    <property type="molecule type" value="Genomic_DNA"/>
</dbReference>
<keyword evidence="2" id="KW-1185">Reference proteome</keyword>
<reference evidence="1 2" key="1">
    <citation type="submission" date="2020-08" db="EMBL/GenBank/DDBJ databases">
        <title>The Agave Microbiome: Exploring the role of microbial communities in plant adaptations to desert environments.</title>
        <authorList>
            <person name="Partida-Martinez L.P."/>
        </authorList>
    </citation>
    <scope>NUCLEOTIDE SEQUENCE [LARGE SCALE GENOMIC DNA]</scope>
    <source>
        <strain evidence="1 2">AT3.2</strain>
    </source>
</reference>
<dbReference type="Proteomes" id="UP000540787">
    <property type="component" value="Unassembled WGS sequence"/>
</dbReference>
<name>A0A7W9WZZ6_9BURK</name>
<dbReference type="InterPro" id="IPR012349">
    <property type="entry name" value="Split_barrel_FMN-bd"/>
</dbReference>
<organism evidence="1 2">
    <name type="scientific">Massilia aurea</name>
    <dbReference type="NCBI Taxonomy" id="373040"/>
    <lineage>
        <taxon>Bacteria</taxon>
        <taxon>Pseudomonadati</taxon>
        <taxon>Pseudomonadota</taxon>
        <taxon>Betaproteobacteria</taxon>
        <taxon>Burkholderiales</taxon>
        <taxon>Oxalobacteraceae</taxon>
        <taxon>Telluria group</taxon>
        <taxon>Massilia</taxon>
    </lineage>
</organism>
<gene>
    <name evidence="1" type="ORF">HD842_002037</name>
</gene>
<dbReference type="Pfam" id="PF04299">
    <property type="entry name" value="FMN_bind_2"/>
    <property type="match status" value="1"/>
</dbReference>
<dbReference type="AlphaFoldDB" id="A0A7W9WZZ6"/>
<evidence type="ECO:0000313" key="1">
    <source>
        <dbReference type="EMBL" id="MBB6133895.1"/>
    </source>
</evidence>
<accession>A0A7W9WZZ6</accession>
<sequence length="189" mass="20989">MYCPARFAQPDSTSLHDLIAAHPLGMLVTYSDGVPDADHLPFDVYASEGILRTHVARRNPVWRREGQQVLVVFRGPSGYATPDRVEKEETGGRVVPTWTYNVVHVHGRLRTIDEPAWLLAQVTRLTDRMEHIQAEPWAVSDAPNDYIEGMLNAIVGIEIVIERIEGKWKTEPAPRVKTTSGSGPVNAGS</sequence>
<proteinExistence type="predicted"/>